<dbReference type="GO" id="GO:0000776">
    <property type="term" value="C:kinetochore"/>
    <property type="evidence" value="ECO:0007669"/>
    <property type="project" value="UniProtKB-KW"/>
</dbReference>
<dbReference type="GO" id="GO:0004672">
    <property type="term" value="F:protein kinase activity"/>
    <property type="evidence" value="ECO:0007669"/>
    <property type="project" value="InterPro"/>
</dbReference>
<dbReference type="GO" id="GO:0005524">
    <property type="term" value="F:ATP binding"/>
    <property type="evidence" value="ECO:0007669"/>
    <property type="project" value="InterPro"/>
</dbReference>
<evidence type="ECO:0008006" key="9">
    <source>
        <dbReference type="Google" id="ProtNLM"/>
    </source>
</evidence>
<dbReference type="Proteomes" id="UP000289738">
    <property type="component" value="Chromosome A04"/>
</dbReference>
<comment type="subcellular location">
    <subcellularLocation>
        <location evidence="1">Chromosome</location>
        <location evidence="1">Centromere</location>
        <location evidence="1">Kinetochore</location>
    </subcellularLocation>
</comment>
<dbReference type="Gene3D" id="1.10.510.10">
    <property type="entry name" value="Transferase(Phosphotransferase) domain 1"/>
    <property type="match status" value="1"/>
</dbReference>
<dbReference type="GO" id="GO:0007094">
    <property type="term" value="P:mitotic spindle assembly checkpoint signaling"/>
    <property type="evidence" value="ECO:0007669"/>
    <property type="project" value="InterPro"/>
</dbReference>
<evidence type="ECO:0000259" key="6">
    <source>
        <dbReference type="PROSITE" id="PS51489"/>
    </source>
</evidence>
<sequence>MTGLISRLRSDFKNLPEIKLDTQFHTTAKFKIWNFRASLSYWIPYSDCLRLHTRLLAIRKSIAFLSQSPNSNSMVTFFNSLTSATASATDDPLLPFLWSVKKALEGSGGSSQNLLNLLGDCIRSFKDSEQYRNDVRFLKIWLLYMGVSSDFGSVFMEMLNCNVCTKNASLYVWSACFFELKGRLHDALTIYHLGISRNAEPIEWLKKAQALCHQRISETWKAAERQKIDYKGSTELGNIGINPWDSSILEDLMKKINPTIKKFYGYHLSTKSYTGKVALSTLKNASRNKIQKPAFPWEFYMYRQLDMRITGRERSSYGLAQRIHLYADCSILICDYLAHGTLQDVINTYAVQGKPMEEVLCIYYTIEMLHMVETLHGVGLIHGDFKPDNLLIRYARDDLTEEGFLDRSDWGRGIVLDLFPDDIVFKGDCGTSGFRCIEMQADKPWKFQANHFLKLHYKCNYLHDLLSLKLFFSITYQQVDAYGLCVVVHMMLHNCYMEIAKEESSDGGYMYLPKQRFKRYWNVALWKNFFTKMLNQYPGNDDRRLLQELKKSFQDYISSDPKMIKALRELLAKQRTSIK</sequence>
<evidence type="ECO:0000259" key="5">
    <source>
        <dbReference type="PROSITE" id="PS50011"/>
    </source>
</evidence>
<feature type="domain" description="BUB1 N-terminal" evidence="6">
    <location>
        <begin position="77"/>
        <end position="236"/>
    </location>
</feature>
<dbReference type="InterPro" id="IPR008271">
    <property type="entry name" value="Ser/Thr_kinase_AS"/>
</dbReference>
<dbReference type="InterPro" id="IPR013212">
    <property type="entry name" value="Mad3/Bub1_I"/>
</dbReference>
<evidence type="ECO:0000256" key="3">
    <source>
        <dbReference type="ARBA" id="ARBA00022838"/>
    </source>
</evidence>
<dbReference type="InterPro" id="IPR000719">
    <property type="entry name" value="Prot_kinase_dom"/>
</dbReference>
<dbReference type="PROSITE" id="PS51489">
    <property type="entry name" value="BUB1_N"/>
    <property type="match status" value="1"/>
</dbReference>
<dbReference type="InterPro" id="IPR015661">
    <property type="entry name" value="Bub1/Mad3"/>
</dbReference>
<dbReference type="GO" id="GO:0032991">
    <property type="term" value="C:protein-containing complex"/>
    <property type="evidence" value="ECO:0007669"/>
    <property type="project" value="UniProtKB-ARBA"/>
</dbReference>
<dbReference type="GO" id="GO:0051754">
    <property type="term" value="P:meiotic sister chromatid cohesion, centromeric"/>
    <property type="evidence" value="ECO:0007669"/>
    <property type="project" value="TreeGrafter"/>
</dbReference>
<proteinExistence type="predicted"/>
<dbReference type="EMBL" id="SDMP01000004">
    <property type="protein sequence ID" value="RYR63662.1"/>
    <property type="molecule type" value="Genomic_DNA"/>
</dbReference>
<keyword evidence="3" id="KW-0995">Kinetochore</keyword>
<feature type="domain" description="Protein kinase" evidence="5">
    <location>
        <begin position="225"/>
        <end position="579"/>
    </location>
</feature>
<dbReference type="SMART" id="SM00777">
    <property type="entry name" value="Mad3_BUB1_I"/>
    <property type="match status" value="1"/>
</dbReference>
<dbReference type="PROSITE" id="PS50011">
    <property type="entry name" value="PROTEIN_KINASE_DOM"/>
    <property type="match status" value="1"/>
</dbReference>
<evidence type="ECO:0000256" key="2">
    <source>
        <dbReference type="ARBA" id="ARBA00022454"/>
    </source>
</evidence>
<dbReference type="STRING" id="3818.A0A445DKR8"/>
<accession>A0A445DKR8</accession>
<dbReference type="PANTHER" id="PTHR14030:SF4">
    <property type="entry name" value="BUB1 KINASE, ISOFORM A-RELATED"/>
    <property type="match status" value="1"/>
</dbReference>
<dbReference type="SMART" id="SM00220">
    <property type="entry name" value="S_TKc"/>
    <property type="match status" value="1"/>
</dbReference>
<dbReference type="SUPFAM" id="SSF56112">
    <property type="entry name" value="Protein kinase-like (PK-like)"/>
    <property type="match status" value="1"/>
</dbReference>
<dbReference type="InterPro" id="IPR011009">
    <property type="entry name" value="Kinase-like_dom_sf"/>
</dbReference>
<gene>
    <name evidence="7" type="ORF">Ahy_A04g021441</name>
</gene>
<dbReference type="Gene3D" id="1.25.40.430">
    <property type="match status" value="1"/>
</dbReference>
<comment type="caution">
    <text evidence="7">The sequence shown here is derived from an EMBL/GenBank/DDBJ whole genome shotgun (WGS) entry which is preliminary data.</text>
</comment>
<protein>
    <recommendedName>
        <fullName evidence="9">BUB1 N-terminal domain-containing protein</fullName>
    </recommendedName>
</protein>
<evidence type="ECO:0000313" key="8">
    <source>
        <dbReference type="Proteomes" id="UP000289738"/>
    </source>
</evidence>
<name>A0A445DKR8_ARAHY</name>
<dbReference type="PANTHER" id="PTHR14030">
    <property type="entry name" value="MITOTIC CHECKPOINT SERINE/THREONINE-PROTEIN KINASE BUB1"/>
    <property type="match status" value="1"/>
</dbReference>
<keyword evidence="2" id="KW-0158">Chromosome</keyword>
<evidence type="ECO:0000256" key="4">
    <source>
        <dbReference type="ARBA" id="ARBA00023328"/>
    </source>
</evidence>
<reference evidence="7 8" key="1">
    <citation type="submission" date="2019-01" db="EMBL/GenBank/DDBJ databases">
        <title>Sequencing of cultivated peanut Arachis hypogaea provides insights into genome evolution and oil improvement.</title>
        <authorList>
            <person name="Chen X."/>
        </authorList>
    </citation>
    <scope>NUCLEOTIDE SEQUENCE [LARGE SCALE GENOMIC DNA]</scope>
    <source>
        <strain evidence="8">cv. Fuhuasheng</strain>
        <tissue evidence="7">Leaves</tissue>
    </source>
</reference>
<keyword evidence="8" id="KW-1185">Reference proteome</keyword>
<evidence type="ECO:0000256" key="1">
    <source>
        <dbReference type="ARBA" id="ARBA00004629"/>
    </source>
</evidence>
<evidence type="ECO:0000313" key="7">
    <source>
        <dbReference type="EMBL" id="RYR63662.1"/>
    </source>
</evidence>
<keyword evidence="4" id="KW-0137">Centromere</keyword>
<dbReference type="AlphaFoldDB" id="A0A445DKR8"/>
<dbReference type="PROSITE" id="PS00108">
    <property type="entry name" value="PROTEIN_KINASE_ST"/>
    <property type="match status" value="1"/>
</dbReference>
<organism evidence="7 8">
    <name type="scientific">Arachis hypogaea</name>
    <name type="common">Peanut</name>
    <dbReference type="NCBI Taxonomy" id="3818"/>
    <lineage>
        <taxon>Eukaryota</taxon>
        <taxon>Viridiplantae</taxon>
        <taxon>Streptophyta</taxon>
        <taxon>Embryophyta</taxon>
        <taxon>Tracheophyta</taxon>
        <taxon>Spermatophyta</taxon>
        <taxon>Magnoliopsida</taxon>
        <taxon>eudicotyledons</taxon>
        <taxon>Gunneridae</taxon>
        <taxon>Pentapetalae</taxon>
        <taxon>rosids</taxon>
        <taxon>fabids</taxon>
        <taxon>Fabales</taxon>
        <taxon>Fabaceae</taxon>
        <taxon>Papilionoideae</taxon>
        <taxon>50 kb inversion clade</taxon>
        <taxon>dalbergioids sensu lato</taxon>
        <taxon>Dalbergieae</taxon>
        <taxon>Pterocarpus clade</taxon>
        <taxon>Arachis</taxon>
    </lineage>
</organism>
<dbReference type="Pfam" id="PF08311">
    <property type="entry name" value="Mad3_BUB1_I"/>
    <property type="match status" value="1"/>
</dbReference>